<evidence type="ECO:0000256" key="2">
    <source>
        <dbReference type="ARBA" id="ARBA00023125"/>
    </source>
</evidence>
<reference evidence="5 6" key="1">
    <citation type="submission" date="2017-09" db="EMBL/GenBank/DDBJ databases">
        <authorList>
            <person name="Ehlers B."/>
            <person name="Leendertz F.H."/>
        </authorList>
    </citation>
    <scope>NUCLEOTIDE SEQUENCE [LARGE SCALE GENOMIC DNA]</scope>
    <source>
        <strain evidence="5 6">CGMCC 4.6857</strain>
    </source>
</reference>
<dbReference type="SUPFAM" id="SSF52540">
    <property type="entry name" value="P-loop containing nucleoside triphosphate hydrolases"/>
    <property type="match status" value="1"/>
</dbReference>
<sequence>MDTLRLREAELALLDRAVAGTRTGPHAVLLTGDAGIGLSTLLRHGGEIARDRGFRTLTVNPCRPTLARAAVHALLEAGADSLPGELTGSLRSWLDDEPGAPGPTALRMAVLAVVRHLCRTGGVAIVIDDVGERDAEVVSLLLFAARRLRREKLLLLFAAHSLAAFGAATADLTHHHVRPLPDAASAMLLDEQPEAPAGFVRASILRHGGGNPLALIELARRATDAGTLPAFRLRPDGPLARRFTPGLAALPGSVKALLLYAAAADEGSVADVLAGSGAGPADVQRAEREGLVTVVAGRILFRHPMARTVCYFTASAAQRQTAHARLAARLSPGSAGRDRHLAWTVPADGDRMAQACERAAAEASNAGHGLEAAGLLQRAAAGSTDRRQAAHRYALATRAARSGGDPVWARELWRLATEHATGPAARADAWITLGDVFPLESGRSAVEQATRTLATDPGHARTLAGIAVRAVLADGDPAVLPQLRALLREMPGPAEPSLDEGELTVDRLRRELRRAGHDPLLTPVALAEVLADLGRFGEAAVVLAGAPGNRAVLAQRAALAVRLGDLASARLLLDRLGGARPGDGRLVRHLVHRAAGRAAMAAGDQVIAYAHLRRLFAPDGAPTHVVFAPLSVLEVASAARAAGQEDDARTLLTAARRYAGVPARHRAWAWDAAIAIVSPGDGPDRIKELLDEPAGRPYDRVVLTVHHADRLRMRRRTAVARTHLLAALDRFIALGATADADLVRAKLRATGVRMTEPGDDAFHRLTAQQQRIARLAAEGLSNRAIAEQFHVSPRTVGFHLYQIYPKLGVGGRGQLRDVVPAP</sequence>
<dbReference type="AlphaFoldDB" id="A0A285J025"/>
<keyword evidence="6" id="KW-1185">Reference proteome</keyword>
<dbReference type="CDD" id="cd06170">
    <property type="entry name" value="LuxR_C_like"/>
    <property type="match status" value="1"/>
</dbReference>
<feature type="domain" description="HTH luxR-type" evidence="4">
    <location>
        <begin position="758"/>
        <end position="822"/>
    </location>
</feature>
<dbReference type="Pfam" id="PF00196">
    <property type="entry name" value="GerE"/>
    <property type="match status" value="1"/>
</dbReference>
<dbReference type="EMBL" id="OBDY01000014">
    <property type="protein sequence ID" value="SNY53655.1"/>
    <property type="molecule type" value="Genomic_DNA"/>
</dbReference>
<dbReference type="GO" id="GO:0003677">
    <property type="term" value="F:DNA binding"/>
    <property type="evidence" value="ECO:0007669"/>
    <property type="project" value="UniProtKB-KW"/>
</dbReference>
<keyword evidence="1" id="KW-0805">Transcription regulation</keyword>
<organism evidence="5 6">
    <name type="scientific">Paractinoplanes atraurantiacus</name>
    <dbReference type="NCBI Taxonomy" id="1036182"/>
    <lineage>
        <taxon>Bacteria</taxon>
        <taxon>Bacillati</taxon>
        <taxon>Actinomycetota</taxon>
        <taxon>Actinomycetes</taxon>
        <taxon>Micromonosporales</taxon>
        <taxon>Micromonosporaceae</taxon>
        <taxon>Paractinoplanes</taxon>
    </lineage>
</organism>
<dbReference type="InterPro" id="IPR000792">
    <property type="entry name" value="Tscrpt_reg_LuxR_C"/>
</dbReference>
<dbReference type="InterPro" id="IPR016032">
    <property type="entry name" value="Sig_transdc_resp-reg_C-effctor"/>
</dbReference>
<protein>
    <submittedName>
        <fullName evidence="5">AAA ATPase domain-containing protein</fullName>
    </submittedName>
</protein>
<dbReference type="InterPro" id="IPR036388">
    <property type="entry name" value="WH-like_DNA-bd_sf"/>
</dbReference>
<accession>A0A285J025</accession>
<evidence type="ECO:0000259" key="4">
    <source>
        <dbReference type="PROSITE" id="PS50043"/>
    </source>
</evidence>
<dbReference type="PANTHER" id="PTHR44688:SF16">
    <property type="entry name" value="DNA-BINDING TRANSCRIPTIONAL ACTIVATOR DEVR_DOSR"/>
    <property type="match status" value="1"/>
</dbReference>
<keyword evidence="3" id="KW-0804">Transcription</keyword>
<dbReference type="Pfam" id="PF13191">
    <property type="entry name" value="AAA_16"/>
    <property type="match status" value="1"/>
</dbReference>
<dbReference type="GO" id="GO:0006355">
    <property type="term" value="P:regulation of DNA-templated transcription"/>
    <property type="evidence" value="ECO:0007669"/>
    <property type="project" value="InterPro"/>
</dbReference>
<dbReference type="RefSeq" id="WP_097323202.1">
    <property type="nucleotide sequence ID" value="NZ_OBDY01000014.1"/>
</dbReference>
<dbReference type="PROSITE" id="PS50043">
    <property type="entry name" value="HTH_LUXR_2"/>
    <property type="match status" value="1"/>
</dbReference>
<dbReference type="PANTHER" id="PTHR44688">
    <property type="entry name" value="DNA-BINDING TRANSCRIPTIONAL ACTIVATOR DEVR_DOSR"/>
    <property type="match status" value="1"/>
</dbReference>
<dbReference type="PRINTS" id="PR00038">
    <property type="entry name" value="HTHLUXR"/>
</dbReference>
<evidence type="ECO:0000313" key="6">
    <source>
        <dbReference type="Proteomes" id="UP000219612"/>
    </source>
</evidence>
<dbReference type="SUPFAM" id="SSF46894">
    <property type="entry name" value="C-terminal effector domain of the bipartite response regulators"/>
    <property type="match status" value="1"/>
</dbReference>
<evidence type="ECO:0000313" key="5">
    <source>
        <dbReference type="EMBL" id="SNY53655.1"/>
    </source>
</evidence>
<dbReference type="InterPro" id="IPR027417">
    <property type="entry name" value="P-loop_NTPase"/>
</dbReference>
<name>A0A285J025_9ACTN</name>
<dbReference type="Proteomes" id="UP000219612">
    <property type="component" value="Unassembled WGS sequence"/>
</dbReference>
<proteinExistence type="predicted"/>
<keyword evidence="2" id="KW-0238">DNA-binding</keyword>
<evidence type="ECO:0000256" key="1">
    <source>
        <dbReference type="ARBA" id="ARBA00023015"/>
    </source>
</evidence>
<dbReference type="InterPro" id="IPR041664">
    <property type="entry name" value="AAA_16"/>
</dbReference>
<dbReference type="Gene3D" id="1.10.10.10">
    <property type="entry name" value="Winged helix-like DNA-binding domain superfamily/Winged helix DNA-binding domain"/>
    <property type="match status" value="1"/>
</dbReference>
<dbReference type="SMART" id="SM00421">
    <property type="entry name" value="HTH_LUXR"/>
    <property type="match status" value="1"/>
</dbReference>
<evidence type="ECO:0000256" key="3">
    <source>
        <dbReference type="ARBA" id="ARBA00023163"/>
    </source>
</evidence>
<gene>
    <name evidence="5" type="ORF">SAMN05421748_114117</name>
</gene>
<dbReference type="OrthoDB" id="3279064at2"/>